<keyword evidence="1" id="KW-0575">Peroxidase</keyword>
<evidence type="ECO:0000313" key="1">
    <source>
        <dbReference type="EMBL" id="CAA9410705.1"/>
    </source>
</evidence>
<proteinExistence type="predicted"/>
<accession>A0A6J4PAE4</accession>
<name>A0A6J4PAE4_9BACT</name>
<dbReference type="GO" id="GO:0006979">
    <property type="term" value="P:response to oxidative stress"/>
    <property type="evidence" value="ECO:0007669"/>
    <property type="project" value="InterPro"/>
</dbReference>
<dbReference type="GO" id="GO:0004601">
    <property type="term" value="F:peroxidase activity"/>
    <property type="evidence" value="ECO:0007669"/>
    <property type="project" value="UniProtKB-KW"/>
</dbReference>
<dbReference type="EC" id="1.11.1.15" evidence="1"/>
<dbReference type="PANTHER" id="PTHR42830">
    <property type="entry name" value="OSMOTICALLY INDUCIBLE FAMILY PROTEIN"/>
    <property type="match status" value="1"/>
</dbReference>
<keyword evidence="1" id="KW-0560">Oxidoreductase</keyword>
<dbReference type="PANTHER" id="PTHR42830:SF1">
    <property type="entry name" value="OSMOTICALLY INDUCIBLE FAMILY PROTEIN"/>
    <property type="match status" value="1"/>
</dbReference>
<dbReference type="InterPro" id="IPR019904">
    <property type="entry name" value="Peroxiredoxin_OsmC"/>
</dbReference>
<dbReference type="InterPro" id="IPR015946">
    <property type="entry name" value="KH_dom-like_a/b"/>
</dbReference>
<reference evidence="1" key="1">
    <citation type="submission" date="2020-02" db="EMBL/GenBank/DDBJ databases">
        <authorList>
            <person name="Meier V. D."/>
        </authorList>
    </citation>
    <scope>NUCLEOTIDE SEQUENCE</scope>
    <source>
        <strain evidence="1">AVDCRST_MAG74</strain>
    </source>
</reference>
<dbReference type="Gene3D" id="3.30.300.20">
    <property type="match status" value="1"/>
</dbReference>
<protein>
    <submittedName>
        <fullName evidence="1">Peroxiredoxin OsmC</fullName>
        <ecNumber evidence="1">1.11.1.15</ecNumber>
    </submittedName>
</protein>
<gene>
    <name evidence="1" type="ORF">AVDCRST_MAG74-2263</name>
</gene>
<dbReference type="InterPro" id="IPR036102">
    <property type="entry name" value="OsmC/Ohrsf"/>
</dbReference>
<organism evidence="1">
    <name type="scientific">uncultured Pyrinomonadaceae bacterium</name>
    <dbReference type="NCBI Taxonomy" id="2283094"/>
    <lineage>
        <taxon>Bacteria</taxon>
        <taxon>Pseudomonadati</taxon>
        <taxon>Acidobacteriota</taxon>
        <taxon>Blastocatellia</taxon>
        <taxon>Blastocatellales</taxon>
        <taxon>Pyrinomonadaceae</taxon>
        <taxon>environmental samples</taxon>
    </lineage>
</organism>
<dbReference type="InterPro" id="IPR003718">
    <property type="entry name" value="OsmC/Ohr_fam"/>
</dbReference>
<dbReference type="SUPFAM" id="SSF82784">
    <property type="entry name" value="OsmC-like"/>
    <property type="match status" value="1"/>
</dbReference>
<sequence>MHFTRKAEADWNGGIIDGKGDLKLESGAYNGAYSFQSRFGDDTKATNPEELIAAAHAGCYTMALSGNLGKAGYNPTNIHTTAKVKIEKQGDGFVIPNIDLVTEAEVDGIEGEEFQKIAEETKKTCPVSQVLAGAEISLKASLV</sequence>
<dbReference type="EMBL" id="CADCUR010000208">
    <property type="protein sequence ID" value="CAA9410705.1"/>
    <property type="molecule type" value="Genomic_DNA"/>
</dbReference>
<dbReference type="AlphaFoldDB" id="A0A6J4PAE4"/>
<dbReference type="InterPro" id="IPR052707">
    <property type="entry name" value="OsmC_Ohr_Peroxiredoxin"/>
</dbReference>
<dbReference type="Pfam" id="PF02566">
    <property type="entry name" value="OsmC"/>
    <property type="match status" value="1"/>
</dbReference>
<dbReference type="NCBIfam" id="TIGR03562">
    <property type="entry name" value="osmo_induc_OsmC"/>
    <property type="match status" value="1"/>
</dbReference>